<comment type="caution">
    <text evidence="15">The sequence shown here is derived from an EMBL/GenBank/DDBJ whole genome shotgun (WGS) entry which is preliminary data.</text>
</comment>
<dbReference type="SUPFAM" id="SSF63380">
    <property type="entry name" value="Riboflavin synthase domain-like"/>
    <property type="match status" value="1"/>
</dbReference>
<comment type="cofactor">
    <cofactor evidence="1">
        <name>FAD</name>
        <dbReference type="ChEBI" id="CHEBI:57692"/>
    </cofactor>
</comment>
<accession>A0A2U2ARL0</accession>
<dbReference type="GO" id="GO:0016491">
    <property type="term" value="F:oxidoreductase activity"/>
    <property type="evidence" value="ECO:0007669"/>
    <property type="project" value="UniProtKB-KW"/>
</dbReference>
<keyword evidence="8 13" id="KW-1133">Transmembrane helix</keyword>
<dbReference type="EMBL" id="QEWW01000002">
    <property type="protein sequence ID" value="PWD86903.1"/>
    <property type="molecule type" value="Genomic_DNA"/>
</dbReference>
<dbReference type="Proteomes" id="UP000245217">
    <property type="component" value="Unassembled WGS sequence"/>
</dbReference>
<keyword evidence="4 13" id="KW-0812">Transmembrane</keyword>
<name>A0A2U2ARL0_9GAMM</name>
<keyword evidence="11" id="KW-0411">Iron-sulfur</keyword>
<comment type="subcellular location">
    <subcellularLocation>
        <location evidence="2">Membrane</location>
        <topology evidence="2">Multi-pass membrane protein</topology>
    </subcellularLocation>
</comment>
<sequence>MSREKQIVWGVMILPFLLWGLDVASSYSTTDWGVWLWRKELINLTGLVAIIPMGVIMLLALRPRFLESLFQGMDKIYYVHKWLGIWAISAALLHYGVKLSKGFLKPFFEKGPKIKLDGLPWLDGFHSLAKDVGEILFYLFAIMLVITLLKKIPYRFWRKIHKVMGLLFLAVLFHTAVLAPERYWAEPVGIVLIVIMLIGIYAAIISLTGRIGQGRRYQATIKSLDFSANSAIVECEVPQNWQHISGQYAFVQHPQYHEWHPFTIASNVHDDQHIRFVIKALGHYTRKIGKRWHVGDQLNIEGPYGRFSYEKSTLPKQIWIAGGVGITPFLAWLESLVPQEKRFDITLYYLVCNPKEALLLEPLQQLTAQVGITLHLHYSDESGYLDFETLPFDRETSVWFCGPTAIAKALRTILKRRHLSPKKYLHCEYFEMR</sequence>
<dbReference type="GO" id="GO:0050660">
    <property type="term" value="F:flavin adenine dinucleotide binding"/>
    <property type="evidence" value="ECO:0007669"/>
    <property type="project" value="TreeGrafter"/>
</dbReference>
<dbReference type="InterPro" id="IPR017938">
    <property type="entry name" value="Riboflavin_synthase-like_b-brl"/>
</dbReference>
<keyword evidence="7" id="KW-0274">FAD</keyword>
<evidence type="ECO:0000256" key="2">
    <source>
        <dbReference type="ARBA" id="ARBA00004141"/>
    </source>
</evidence>
<evidence type="ECO:0000256" key="9">
    <source>
        <dbReference type="ARBA" id="ARBA00023002"/>
    </source>
</evidence>
<dbReference type="Proteomes" id="UP000245059">
    <property type="component" value="Unassembled WGS sequence"/>
</dbReference>
<feature type="transmembrane region" description="Helical" evidence="13">
    <location>
        <begin position="7"/>
        <end position="29"/>
    </location>
</feature>
<dbReference type="Gene3D" id="3.40.50.80">
    <property type="entry name" value="Nucleotide-binding domain of ferredoxin-NADP reductase (FNR) module"/>
    <property type="match status" value="1"/>
</dbReference>
<dbReference type="Gene3D" id="2.40.30.10">
    <property type="entry name" value="Translation factors"/>
    <property type="match status" value="1"/>
</dbReference>
<dbReference type="InterPro" id="IPR050415">
    <property type="entry name" value="MRET"/>
</dbReference>
<feature type="transmembrane region" description="Helical" evidence="13">
    <location>
        <begin position="135"/>
        <end position="152"/>
    </location>
</feature>
<evidence type="ECO:0000256" key="4">
    <source>
        <dbReference type="ARBA" id="ARBA00022692"/>
    </source>
</evidence>
<keyword evidence="12 13" id="KW-0472">Membrane</keyword>
<evidence type="ECO:0000256" key="13">
    <source>
        <dbReference type="SAM" id="Phobius"/>
    </source>
</evidence>
<keyword evidence="6" id="KW-0479">Metal-binding</keyword>
<evidence type="ECO:0000256" key="7">
    <source>
        <dbReference type="ARBA" id="ARBA00022827"/>
    </source>
</evidence>
<dbReference type="InterPro" id="IPR039261">
    <property type="entry name" value="FNR_nucleotide-bd"/>
</dbReference>
<dbReference type="PROSITE" id="PS51384">
    <property type="entry name" value="FAD_FR"/>
    <property type="match status" value="1"/>
</dbReference>
<evidence type="ECO:0000313" key="15">
    <source>
        <dbReference type="EMBL" id="PWD86903.1"/>
    </source>
</evidence>
<evidence type="ECO:0000256" key="1">
    <source>
        <dbReference type="ARBA" id="ARBA00001974"/>
    </source>
</evidence>
<organism evidence="15 17">
    <name type="scientific">Ignatzschineria cameli</name>
    <dbReference type="NCBI Taxonomy" id="2182793"/>
    <lineage>
        <taxon>Bacteria</taxon>
        <taxon>Pseudomonadati</taxon>
        <taxon>Pseudomonadota</taxon>
        <taxon>Gammaproteobacteria</taxon>
        <taxon>Cardiobacteriales</taxon>
        <taxon>Ignatzschineriaceae</taxon>
        <taxon>Ignatzschineria</taxon>
    </lineage>
</organism>
<keyword evidence="10" id="KW-0408">Iron</keyword>
<dbReference type="AlphaFoldDB" id="A0A2U2ARL0"/>
<dbReference type="GO" id="GO:0016020">
    <property type="term" value="C:membrane"/>
    <property type="evidence" value="ECO:0007669"/>
    <property type="project" value="UniProtKB-SubCell"/>
</dbReference>
<dbReference type="GO" id="GO:0051537">
    <property type="term" value="F:2 iron, 2 sulfur cluster binding"/>
    <property type="evidence" value="ECO:0007669"/>
    <property type="project" value="UniProtKB-KW"/>
</dbReference>
<keyword evidence="9" id="KW-0560">Oxidoreductase</keyword>
<dbReference type="PRINTS" id="PR00410">
    <property type="entry name" value="PHEHYDRXLASE"/>
</dbReference>
<gene>
    <name evidence="15" type="ORF">DC077_03565</name>
    <name evidence="16" type="ORF">DC078_01685</name>
</gene>
<evidence type="ECO:0000256" key="3">
    <source>
        <dbReference type="ARBA" id="ARBA00022630"/>
    </source>
</evidence>
<evidence type="ECO:0000256" key="8">
    <source>
        <dbReference type="ARBA" id="ARBA00022989"/>
    </source>
</evidence>
<feature type="transmembrane region" description="Helical" evidence="13">
    <location>
        <begin position="190"/>
        <end position="208"/>
    </location>
</feature>
<dbReference type="InterPro" id="IPR013112">
    <property type="entry name" value="FAD-bd_8"/>
</dbReference>
<dbReference type="PANTHER" id="PTHR47354">
    <property type="entry name" value="NADH OXIDOREDUCTASE HCR"/>
    <property type="match status" value="1"/>
</dbReference>
<reference evidence="15" key="1">
    <citation type="journal article" date="2018" name="Genome Announc.">
        <title>Ignatzschineria cameli sp. nov., isolated from necrotic foot tissue of dromedaries (Camelus dromedarius) and associated maggots (Wohlfahrtia species) in Dubai.</title>
        <authorList>
            <person name="Tsang C.C."/>
            <person name="Tang J.Y."/>
            <person name="Fong J.Y."/>
            <person name="Kinne J."/>
            <person name="Lee H.H."/>
            <person name="Joseph M."/>
            <person name="Jose S."/>
            <person name="Schuster R.K."/>
            <person name="Tang Y."/>
            <person name="Sivakumar S."/>
            <person name="Chen J.H."/>
            <person name="Teng J.L."/>
            <person name="Lau S.K."/>
            <person name="Wernery U."/>
            <person name="Woo P.C."/>
        </authorList>
    </citation>
    <scope>NUCLEOTIDE SEQUENCE</scope>
    <source>
        <strain evidence="15">UAE-HKU57</strain>
        <strain evidence="16">UAE-HKU58</strain>
    </source>
</reference>
<evidence type="ECO:0000256" key="11">
    <source>
        <dbReference type="ARBA" id="ARBA00023014"/>
    </source>
</evidence>
<keyword evidence="5" id="KW-0001">2Fe-2S</keyword>
<dbReference type="InterPro" id="IPR017927">
    <property type="entry name" value="FAD-bd_FR_type"/>
</dbReference>
<feature type="transmembrane region" description="Helical" evidence="13">
    <location>
        <begin position="164"/>
        <end position="184"/>
    </location>
</feature>
<dbReference type="CDD" id="cd06198">
    <property type="entry name" value="FNR_like_3"/>
    <property type="match status" value="1"/>
</dbReference>
<feature type="domain" description="FAD-binding FR-type" evidence="14">
    <location>
        <begin position="204"/>
        <end position="310"/>
    </location>
</feature>
<keyword evidence="3" id="KW-0285">Flavoprotein</keyword>
<keyword evidence="18" id="KW-1185">Reference proteome</keyword>
<dbReference type="InterPro" id="IPR013130">
    <property type="entry name" value="Fe3_Rdtase_TM_dom"/>
</dbReference>
<dbReference type="GO" id="GO:0046872">
    <property type="term" value="F:metal ion binding"/>
    <property type="evidence" value="ECO:0007669"/>
    <property type="project" value="UniProtKB-KW"/>
</dbReference>
<dbReference type="PANTHER" id="PTHR47354:SF8">
    <property type="entry name" value="1,2-PHENYLACETYL-COA EPOXIDASE, SUBUNIT E"/>
    <property type="match status" value="1"/>
</dbReference>
<dbReference type="OrthoDB" id="9796486at2"/>
<evidence type="ECO:0000256" key="12">
    <source>
        <dbReference type="ARBA" id="ARBA00023136"/>
    </source>
</evidence>
<dbReference type="Pfam" id="PF08022">
    <property type="entry name" value="FAD_binding_8"/>
    <property type="match status" value="1"/>
</dbReference>
<dbReference type="EMBL" id="QEWV01000001">
    <property type="protein sequence ID" value="PWD94279.1"/>
    <property type="molecule type" value="Genomic_DNA"/>
</dbReference>
<evidence type="ECO:0000259" key="14">
    <source>
        <dbReference type="PROSITE" id="PS51384"/>
    </source>
</evidence>
<protein>
    <submittedName>
        <fullName evidence="15">Ferric reductase</fullName>
    </submittedName>
</protein>
<evidence type="ECO:0000313" key="17">
    <source>
        <dbReference type="Proteomes" id="UP000245059"/>
    </source>
</evidence>
<feature type="transmembrane region" description="Helical" evidence="13">
    <location>
        <begin position="82"/>
        <end position="97"/>
    </location>
</feature>
<evidence type="ECO:0000256" key="5">
    <source>
        <dbReference type="ARBA" id="ARBA00022714"/>
    </source>
</evidence>
<evidence type="ECO:0000256" key="10">
    <source>
        <dbReference type="ARBA" id="ARBA00023004"/>
    </source>
</evidence>
<proteinExistence type="predicted"/>
<evidence type="ECO:0000313" key="18">
    <source>
        <dbReference type="Proteomes" id="UP000245217"/>
    </source>
</evidence>
<reference evidence="17 18" key="2">
    <citation type="submission" date="2018-05" db="EMBL/GenBank/DDBJ databases">
        <title>Ignatzschineria dubaiensis sp. nov., isolated from necrotic foot tissues of dromedaries (Camelus dromedarius) and associated maggots in Dubai, United Arab Emirates.</title>
        <authorList>
            <person name="Tsang C.C."/>
            <person name="Tang J.Y.M."/>
            <person name="Fong J.Y.H."/>
            <person name="Kinne J."/>
            <person name="Lee H.H."/>
            <person name="Joseph M."/>
            <person name="Jose S."/>
            <person name="Schuster R.K."/>
            <person name="Tang Y."/>
            <person name="Sivakumar S."/>
            <person name="Chen J.H.K."/>
            <person name="Teng J.L.L."/>
            <person name="Lau S.K.P."/>
            <person name="Wernery U."/>
            <person name="Woo P.C.Y."/>
        </authorList>
    </citation>
    <scope>NUCLEOTIDE SEQUENCE [LARGE SCALE GENOMIC DNA]</scope>
    <source>
        <strain evidence="17">UAE-HKU57</strain>
        <strain evidence="18">UAE-HKU58</strain>
    </source>
</reference>
<dbReference type="RefSeq" id="WP_109200871.1">
    <property type="nucleotide sequence ID" value="NZ_QEWS01000001.1"/>
</dbReference>
<feature type="transmembrane region" description="Helical" evidence="13">
    <location>
        <begin position="41"/>
        <end position="61"/>
    </location>
</feature>
<dbReference type="SUPFAM" id="SSF52343">
    <property type="entry name" value="Ferredoxin reductase-like, C-terminal NADP-linked domain"/>
    <property type="match status" value="1"/>
</dbReference>
<evidence type="ECO:0000256" key="6">
    <source>
        <dbReference type="ARBA" id="ARBA00022723"/>
    </source>
</evidence>
<dbReference type="Pfam" id="PF01794">
    <property type="entry name" value="Ferric_reduct"/>
    <property type="match status" value="1"/>
</dbReference>
<evidence type="ECO:0000313" key="16">
    <source>
        <dbReference type="EMBL" id="PWD94279.1"/>
    </source>
</evidence>